<gene>
    <name evidence="2" type="ORF">N657DRAFT_634288</name>
</gene>
<evidence type="ECO:0000256" key="1">
    <source>
        <dbReference type="SAM" id="MobiDB-lite"/>
    </source>
</evidence>
<evidence type="ECO:0000313" key="3">
    <source>
        <dbReference type="Proteomes" id="UP001302602"/>
    </source>
</evidence>
<feature type="compositionally biased region" description="Polar residues" evidence="1">
    <location>
        <begin position="209"/>
        <end position="219"/>
    </location>
</feature>
<reference evidence="2" key="1">
    <citation type="journal article" date="2023" name="Mol. Phylogenet. Evol.">
        <title>Genome-scale phylogeny and comparative genomics of the fungal order Sordariales.</title>
        <authorList>
            <person name="Hensen N."/>
            <person name="Bonometti L."/>
            <person name="Westerberg I."/>
            <person name="Brannstrom I.O."/>
            <person name="Guillou S."/>
            <person name="Cros-Aarteil S."/>
            <person name="Calhoun S."/>
            <person name="Haridas S."/>
            <person name="Kuo A."/>
            <person name="Mondo S."/>
            <person name="Pangilinan J."/>
            <person name="Riley R."/>
            <person name="LaButti K."/>
            <person name="Andreopoulos B."/>
            <person name="Lipzen A."/>
            <person name="Chen C."/>
            <person name="Yan M."/>
            <person name="Daum C."/>
            <person name="Ng V."/>
            <person name="Clum A."/>
            <person name="Steindorff A."/>
            <person name="Ohm R.A."/>
            <person name="Martin F."/>
            <person name="Silar P."/>
            <person name="Natvig D.O."/>
            <person name="Lalanne C."/>
            <person name="Gautier V."/>
            <person name="Ament-Velasquez S.L."/>
            <person name="Kruys A."/>
            <person name="Hutchinson M.I."/>
            <person name="Powell A.J."/>
            <person name="Barry K."/>
            <person name="Miller A.N."/>
            <person name="Grigoriev I.V."/>
            <person name="Debuchy R."/>
            <person name="Gladieux P."/>
            <person name="Hiltunen Thoren M."/>
            <person name="Johannesson H."/>
        </authorList>
    </citation>
    <scope>NUCLEOTIDE SEQUENCE</scope>
    <source>
        <strain evidence="2">CBS 731.68</strain>
    </source>
</reference>
<proteinExistence type="predicted"/>
<dbReference type="Gene3D" id="1.25.40.10">
    <property type="entry name" value="Tetratricopeptide repeat domain"/>
    <property type="match status" value="1"/>
</dbReference>
<evidence type="ECO:0000313" key="2">
    <source>
        <dbReference type="EMBL" id="KAK4123078.1"/>
    </source>
</evidence>
<dbReference type="EMBL" id="MU853229">
    <property type="protein sequence ID" value="KAK4123078.1"/>
    <property type="molecule type" value="Genomic_DNA"/>
</dbReference>
<sequence>MRAPSLSRRSRARPVSQADLTTLFKNSEIPQIDIWREFKSRKGLGDLTPEDAFKTATVYRVAATDSSSTWKGALERDHNIDPYTLHYTALPLFLSRVRNAAVPLEAMGLHMLSTASSLGYTPSTLTLMSSLLDQPPESFLRFRQLLRDVESRFKRLLRTENNPDAFTLQGCLLLKDGGSALEALNYFNWAIKAAHRISPSTAVPARDPSNPTNSSSRQPRWTFEGSCHLNRGRILLEQGQADKALASFTVVALELDLADGYVELAKLLPRDTPERETYLLKAAQAGNFEACRLLALGLADKAFDASLPSVDRVRAIMMATEWAQVDPDSSQREGVVAQVEEKMTEFRRERGWLRE</sequence>
<organism evidence="2 3">
    <name type="scientific">Parathielavia appendiculata</name>
    <dbReference type="NCBI Taxonomy" id="2587402"/>
    <lineage>
        <taxon>Eukaryota</taxon>
        <taxon>Fungi</taxon>
        <taxon>Dikarya</taxon>
        <taxon>Ascomycota</taxon>
        <taxon>Pezizomycotina</taxon>
        <taxon>Sordariomycetes</taxon>
        <taxon>Sordariomycetidae</taxon>
        <taxon>Sordariales</taxon>
        <taxon>Chaetomiaceae</taxon>
        <taxon>Parathielavia</taxon>
    </lineage>
</organism>
<dbReference type="GeneID" id="87828036"/>
<name>A0AAN6TYK0_9PEZI</name>
<dbReference type="SUPFAM" id="SSF48452">
    <property type="entry name" value="TPR-like"/>
    <property type="match status" value="1"/>
</dbReference>
<feature type="region of interest" description="Disordered" evidence="1">
    <location>
        <begin position="201"/>
        <end position="221"/>
    </location>
</feature>
<comment type="caution">
    <text evidence="2">The sequence shown here is derived from an EMBL/GenBank/DDBJ whole genome shotgun (WGS) entry which is preliminary data.</text>
</comment>
<dbReference type="Proteomes" id="UP001302602">
    <property type="component" value="Unassembled WGS sequence"/>
</dbReference>
<protein>
    <submittedName>
        <fullName evidence="2">Uncharacterized protein</fullName>
    </submittedName>
</protein>
<accession>A0AAN6TYK0</accession>
<keyword evidence="3" id="KW-1185">Reference proteome</keyword>
<dbReference type="RefSeq" id="XP_062646849.1">
    <property type="nucleotide sequence ID" value="XM_062791267.1"/>
</dbReference>
<dbReference type="AlphaFoldDB" id="A0AAN6TYK0"/>
<dbReference type="InterPro" id="IPR011990">
    <property type="entry name" value="TPR-like_helical_dom_sf"/>
</dbReference>
<reference evidence="2" key="2">
    <citation type="submission" date="2023-05" db="EMBL/GenBank/DDBJ databases">
        <authorList>
            <consortium name="Lawrence Berkeley National Laboratory"/>
            <person name="Steindorff A."/>
            <person name="Hensen N."/>
            <person name="Bonometti L."/>
            <person name="Westerberg I."/>
            <person name="Brannstrom I.O."/>
            <person name="Guillou S."/>
            <person name="Cros-Aarteil S."/>
            <person name="Calhoun S."/>
            <person name="Haridas S."/>
            <person name="Kuo A."/>
            <person name="Mondo S."/>
            <person name="Pangilinan J."/>
            <person name="Riley R."/>
            <person name="Labutti K."/>
            <person name="Andreopoulos B."/>
            <person name="Lipzen A."/>
            <person name="Chen C."/>
            <person name="Yanf M."/>
            <person name="Daum C."/>
            <person name="Ng V."/>
            <person name="Clum A."/>
            <person name="Ohm R."/>
            <person name="Martin F."/>
            <person name="Silar P."/>
            <person name="Natvig D."/>
            <person name="Lalanne C."/>
            <person name="Gautier V."/>
            <person name="Ament-Velasquez S.L."/>
            <person name="Kruys A."/>
            <person name="Hutchinson M.I."/>
            <person name="Powell A.J."/>
            <person name="Barry K."/>
            <person name="Miller A.N."/>
            <person name="Grigoriev I.V."/>
            <person name="Debuchy R."/>
            <person name="Gladieux P."/>
            <person name="Thoren M.H."/>
            <person name="Johannesson H."/>
        </authorList>
    </citation>
    <scope>NUCLEOTIDE SEQUENCE</scope>
    <source>
        <strain evidence="2">CBS 731.68</strain>
    </source>
</reference>